<dbReference type="GO" id="GO:0008170">
    <property type="term" value="F:N-methyltransferase activity"/>
    <property type="evidence" value="ECO:0007669"/>
    <property type="project" value="InterPro"/>
</dbReference>
<comment type="similarity">
    <text evidence="1">Belongs to the N(4)/N(6)-methyltransferase family.</text>
</comment>
<accession>U5NDQ7</accession>
<dbReference type="GO" id="GO:0003677">
    <property type="term" value="F:DNA binding"/>
    <property type="evidence" value="ECO:0007669"/>
    <property type="project" value="InterPro"/>
</dbReference>
<dbReference type="eggNOG" id="COG2189">
    <property type="taxonomic scope" value="Bacteria"/>
</dbReference>
<dbReference type="SUPFAM" id="SSF53335">
    <property type="entry name" value="S-adenosyl-L-methionine-dependent methyltransferases"/>
    <property type="match status" value="1"/>
</dbReference>
<dbReference type="Pfam" id="PF01555">
    <property type="entry name" value="N6_N4_Mtase"/>
    <property type="match status" value="1"/>
</dbReference>
<dbReference type="InterPro" id="IPR002052">
    <property type="entry name" value="DNA_methylase_N6_adenine_CS"/>
</dbReference>
<sequence length="708" mass="80390">MQKIEPNSPEAQSADLVANNIAKLRAMFPELLTETGNGAAINVDVLKSLVGDATAFDGDEKYGLNWHGKRKARQIALTPSTGTLRPCLEESVDWDTTQNLMIEGDNLEVLKLLQKSYGRDGGQVRVIYIDPPYNTGKDFVYSDDFKNNIENYQQLMGWRDKDGERISSLASLKNTEASGRFHTDWLNMIYPRLKLARTLLTADGVILVSIDEHEITNLRSVMDEVFGEENFLSCLTWEKGRKNDAKFFSNGHEYILVYAKSQIFLREKGTMWREEKPGAREIWDYYLELRATHGKDDKKIENELQVWFSALPKKHPSKKWSRYKRVDSYGPWRDDNISWPGGGGPTYDVLHPITAQPCKVPERGWVFSTWEEMKRRIDAGIIEFRADHTQPPLRKSHIRPIPLEVEFNEQEDDLDEEIPNDEDEEELATQVRGSYFYKQSQVSVKYLRTLFGKKVFNNPKDLDEIAKLVRYTTSDDPNAVVLDFFAGSGTTGEAVMRLNSQDDGNRRYILVQLPEPLDPKDKQQKVAAKYCEDIGKPLNIAELTKERLRKAGNAIKAEKPDWNGDAGVRVFKLDTSNIRPWNPKTNDLKSSLFEHLEHLEPSRTSDDVLYEILLKLGLDLCVPIEKREIAGKQVNSVGAGVLLACLDETIKASEVEALALGMVAWREEQGTVGDTTAVFRDSAFENDVAKSNLAAILEQHGIKQVRSL</sequence>
<dbReference type="PROSITE" id="PS00092">
    <property type="entry name" value="N6_MTASE"/>
    <property type="match status" value="1"/>
</dbReference>
<evidence type="ECO:0000256" key="2">
    <source>
        <dbReference type="ARBA" id="ARBA00011900"/>
    </source>
</evidence>
<dbReference type="GO" id="GO:0009007">
    <property type="term" value="F:site-specific DNA-methyltransferase (adenine-specific) activity"/>
    <property type="evidence" value="ECO:0007669"/>
    <property type="project" value="UniProtKB-EC"/>
</dbReference>
<proteinExistence type="inferred from homology"/>
<reference evidence="8 9" key="1">
    <citation type="journal article" date="2013" name="Genome Biol.">
        <title>Genomic analysis reveals key aspects of prokaryotic symbiosis in the phototrophic consortium "Chlorochromatium aggregatum".</title>
        <authorList>
            <person name="Liu Z."/>
            <person name="Muller J."/>
            <person name="Li T."/>
            <person name="Alvey R.M."/>
            <person name="Vogl K."/>
            <person name="Frigaard N.U."/>
            <person name="Rockwell N.C."/>
            <person name="Boyd E.S."/>
            <person name="Tomsho L.P."/>
            <person name="Schuster S.C."/>
            <person name="Henke P."/>
            <person name="Rohde M."/>
            <person name="Overmann J."/>
            <person name="Bryant D.A."/>
        </authorList>
    </citation>
    <scope>NUCLEOTIDE SEQUENCE [LARGE SCALE GENOMIC DNA]</scope>
    <source>
        <strain evidence="8">CR</strain>
    </source>
</reference>
<gene>
    <name evidence="8" type="primary">mod</name>
    <name evidence="8" type="ORF">Cenrod_2232</name>
</gene>
<dbReference type="Gene3D" id="3.40.50.150">
    <property type="entry name" value="Vaccinia Virus protein VP39"/>
    <property type="match status" value="1"/>
</dbReference>
<evidence type="ECO:0000313" key="9">
    <source>
        <dbReference type="Proteomes" id="UP000017184"/>
    </source>
</evidence>
<evidence type="ECO:0000259" key="7">
    <source>
        <dbReference type="Pfam" id="PF01555"/>
    </source>
</evidence>
<evidence type="ECO:0000256" key="6">
    <source>
        <dbReference type="ARBA" id="ARBA00047942"/>
    </source>
</evidence>
<dbReference type="InterPro" id="IPR002941">
    <property type="entry name" value="DNA_methylase_N4/N6"/>
</dbReference>
<dbReference type="EMBL" id="CP004885">
    <property type="protein sequence ID" value="AGX88299.1"/>
    <property type="molecule type" value="Genomic_DNA"/>
</dbReference>
<dbReference type="PIRSF" id="PIRSF015855">
    <property type="entry name" value="TypeIII_Mtase_mKpnI"/>
    <property type="match status" value="1"/>
</dbReference>
<dbReference type="InterPro" id="IPR002295">
    <property type="entry name" value="N4/N6-MTase_EcoPI_Mod-like"/>
</dbReference>
<dbReference type="PATRIC" id="fig|946483.4.peg.2251"/>
<keyword evidence="4 8" id="KW-0808">Transferase</keyword>
<organism evidence="8 9">
    <name type="scientific">Candidatus Symbiobacter mobilis CR</name>
    <dbReference type="NCBI Taxonomy" id="946483"/>
    <lineage>
        <taxon>Bacteria</taxon>
        <taxon>Pseudomonadati</taxon>
        <taxon>Pseudomonadota</taxon>
        <taxon>Betaproteobacteria</taxon>
        <taxon>Burkholderiales</taxon>
        <taxon>Comamonadaceae</taxon>
    </lineage>
</organism>
<dbReference type="HOGENOM" id="CLU_020164_2_1_4"/>
<comment type="catalytic activity">
    <reaction evidence="6">
        <text>a 2'-deoxyadenosine in DNA + S-adenosyl-L-methionine = an N(6)-methyl-2'-deoxyadenosine in DNA + S-adenosyl-L-homocysteine + H(+)</text>
        <dbReference type="Rhea" id="RHEA:15197"/>
        <dbReference type="Rhea" id="RHEA-COMP:12418"/>
        <dbReference type="Rhea" id="RHEA-COMP:12419"/>
        <dbReference type="ChEBI" id="CHEBI:15378"/>
        <dbReference type="ChEBI" id="CHEBI:57856"/>
        <dbReference type="ChEBI" id="CHEBI:59789"/>
        <dbReference type="ChEBI" id="CHEBI:90615"/>
        <dbReference type="ChEBI" id="CHEBI:90616"/>
        <dbReference type="EC" id="2.1.1.72"/>
    </reaction>
</comment>
<evidence type="ECO:0000256" key="5">
    <source>
        <dbReference type="ARBA" id="ARBA00022691"/>
    </source>
</evidence>
<evidence type="ECO:0000256" key="3">
    <source>
        <dbReference type="ARBA" id="ARBA00022603"/>
    </source>
</evidence>
<keyword evidence="5" id="KW-0949">S-adenosyl-L-methionine</keyword>
<dbReference type="EC" id="2.1.1.72" evidence="2"/>
<evidence type="ECO:0000256" key="1">
    <source>
        <dbReference type="ARBA" id="ARBA00006594"/>
    </source>
</evidence>
<dbReference type="AlphaFoldDB" id="U5NDQ7"/>
<keyword evidence="9" id="KW-1185">Reference proteome</keyword>
<name>U5NDQ7_9BURK</name>
<dbReference type="InterPro" id="IPR029063">
    <property type="entry name" value="SAM-dependent_MTases_sf"/>
</dbReference>
<dbReference type="RefSeq" id="WP_022775654.1">
    <property type="nucleotide sequence ID" value="NC_022576.1"/>
</dbReference>
<keyword evidence="3 8" id="KW-0489">Methyltransferase</keyword>
<dbReference type="KEGG" id="cbx:Cenrod_2232"/>
<evidence type="ECO:0000256" key="4">
    <source>
        <dbReference type="ARBA" id="ARBA00022679"/>
    </source>
</evidence>
<feature type="domain" description="DNA methylase N-4/N-6" evidence="7">
    <location>
        <begin position="124"/>
        <end position="501"/>
    </location>
</feature>
<dbReference type="STRING" id="946483.Cenrod_2232"/>
<dbReference type="Proteomes" id="UP000017184">
    <property type="component" value="Chromosome"/>
</dbReference>
<dbReference type="PRINTS" id="PR00506">
    <property type="entry name" value="D21N6MTFRASE"/>
</dbReference>
<dbReference type="GO" id="GO:0032259">
    <property type="term" value="P:methylation"/>
    <property type="evidence" value="ECO:0007669"/>
    <property type="project" value="UniProtKB-KW"/>
</dbReference>
<protein>
    <recommendedName>
        <fullName evidence="2">site-specific DNA-methyltransferase (adenine-specific)</fullName>
        <ecNumber evidence="2">2.1.1.72</ecNumber>
    </recommendedName>
</protein>
<evidence type="ECO:0000313" key="8">
    <source>
        <dbReference type="EMBL" id="AGX88299.1"/>
    </source>
</evidence>
<dbReference type="OrthoDB" id="9816288at2"/>
<dbReference type="REBASE" id="71907">
    <property type="entry name" value="M.CbaCRORF2232P"/>
</dbReference>